<reference evidence="1 2" key="1">
    <citation type="submission" date="2020-03" db="EMBL/GenBank/DDBJ databases">
        <title>Genomic Encyclopedia of Type Strains, Phase IV (KMG-V): Genome sequencing to study the core and pangenomes of soil and plant-associated prokaryotes.</title>
        <authorList>
            <person name="Whitman W."/>
        </authorList>
    </citation>
    <scope>NUCLEOTIDE SEQUENCE [LARGE SCALE GENOMIC DNA]</scope>
    <source>
        <strain evidence="1 2">1B</strain>
    </source>
</reference>
<protein>
    <recommendedName>
        <fullName evidence="3">Thioredoxin</fullName>
    </recommendedName>
</protein>
<sequence length="112" mass="11567">MTGLQAVEYERPAAAVLLVMLPLAARYPLAQPQGVFAAALATLQSQLGPAVRVLQIDEASYPAIMSSFAPAQLPASVLMHHGVELWCCSGLPDAAEIDALLVGKNGGAGATR</sequence>
<proteinExistence type="predicted"/>
<accession>A0ABX1HN46</accession>
<keyword evidence="2" id="KW-1185">Reference proteome</keyword>
<evidence type="ECO:0000313" key="2">
    <source>
        <dbReference type="Proteomes" id="UP000717634"/>
    </source>
</evidence>
<comment type="caution">
    <text evidence="1">The sequence shown here is derived from an EMBL/GenBank/DDBJ whole genome shotgun (WGS) entry which is preliminary data.</text>
</comment>
<evidence type="ECO:0008006" key="3">
    <source>
        <dbReference type="Google" id="ProtNLM"/>
    </source>
</evidence>
<organism evidence="1 2">
    <name type="scientific">Hymenobacter artigasi</name>
    <dbReference type="NCBI Taxonomy" id="2719616"/>
    <lineage>
        <taxon>Bacteria</taxon>
        <taxon>Pseudomonadati</taxon>
        <taxon>Bacteroidota</taxon>
        <taxon>Cytophagia</taxon>
        <taxon>Cytophagales</taxon>
        <taxon>Hymenobacteraceae</taxon>
        <taxon>Hymenobacter</taxon>
    </lineage>
</organism>
<dbReference type="RefSeq" id="WP_168673896.1">
    <property type="nucleotide sequence ID" value="NZ_JAAVTK010000008.1"/>
</dbReference>
<dbReference type="Proteomes" id="UP000717634">
    <property type="component" value="Unassembled WGS sequence"/>
</dbReference>
<evidence type="ECO:0000313" key="1">
    <source>
        <dbReference type="EMBL" id="NKI90293.1"/>
    </source>
</evidence>
<name>A0ABX1HN46_9BACT</name>
<dbReference type="EMBL" id="JAAVTK010000008">
    <property type="protein sequence ID" value="NKI90293.1"/>
    <property type="molecule type" value="Genomic_DNA"/>
</dbReference>
<gene>
    <name evidence="1" type="ORF">HBN54_002893</name>
</gene>